<dbReference type="SUPFAM" id="SSF55331">
    <property type="entry name" value="Tautomerase/MIF"/>
    <property type="match status" value="1"/>
</dbReference>
<dbReference type="PATRIC" id="fig|576611.7.peg.1188"/>
<dbReference type="RefSeq" id="WP_046330277.1">
    <property type="nucleotide sequence ID" value="NZ_CP007501.1"/>
</dbReference>
<proteinExistence type="inferred from homology"/>
<evidence type="ECO:0000259" key="3">
    <source>
        <dbReference type="Pfam" id="PF01361"/>
    </source>
</evidence>
<dbReference type="PANTHER" id="PTHR35530">
    <property type="entry name" value="TAUTOMERASE-RELATED"/>
    <property type="match status" value="1"/>
</dbReference>
<keyword evidence="5" id="KW-1185">Reference proteome</keyword>
<protein>
    <submittedName>
        <fullName evidence="4">4-oxalocrotonate tautomerase-like protein</fullName>
        <ecNumber evidence="4">5.3.2.-</ecNumber>
    </submittedName>
</protein>
<evidence type="ECO:0000313" key="4">
    <source>
        <dbReference type="EMBL" id="AKD25505.1"/>
    </source>
</evidence>
<dbReference type="HOGENOM" id="CLU_148073_5_3_4"/>
<dbReference type="EMBL" id="CP007501">
    <property type="protein sequence ID" value="AKD25505.1"/>
    <property type="molecule type" value="Genomic_DNA"/>
</dbReference>
<dbReference type="Gene3D" id="3.30.429.10">
    <property type="entry name" value="Macrophage Migration Inhibitory Factor"/>
    <property type="match status" value="1"/>
</dbReference>
<evidence type="ECO:0000256" key="1">
    <source>
        <dbReference type="ARBA" id="ARBA00006723"/>
    </source>
</evidence>
<dbReference type="InterPro" id="IPR004370">
    <property type="entry name" value="4-OT-like_dom"/>
</dbReference>
<dbReference type="InterPro" id="IPR014347">
    <property type="entry name" value="Tautomerase/MIF_sf"/>
</dbReference>
<gene>
    <name evidence="4" type="ORF">CL55_00011720</name>
</gene>
<dbReference type="AlphaFoldDB" id="A0A0E3ZK53"/>
<sequence length="60" mass="6749">MPLIQIQIFEGRSDEVKREYAKAITEAAVKIMGCSAESVDVIYRDVKKSDWATAGKLWSD</sequence>
<dbReference type="KEGG" id="pdq:CL55_00011720"/>
<organism evidence="4 5">
    <name type="scientific">Polynucleobacter duraquae</name>
    <dbReference type="NCBI Taxonomy" id="1835254"/>
    <lineage>
        <taxon>Bacteria</taxon>
        <taxon>Pseudomonadati</taxon>
        <taxon>Pseudomonadota</taxon>
        <taxon>Betaproteobacteria</taxon>
        <taxon>Burkholderiales</taxon>
        <taxon>Burkholderiaceae</taxon>
        <taxon>Polynucleobacter</taxon>
    </lineage>
</organism>
<keyword evidence="2 4" id="KW-0413">Isomerase</keyword>
<accession>A0A0E3ZK53</accession>
<dbReference type="Pfam" id="PF01361">
    <property type="entry name" value="Tautomerase"/>
    <property type="match status" value="1"/>
</dbReference>
<name>A0A0E3ZK53_9BURK</name>
<feature type="domain" description="4-oxalocrotonate tautomerase-like" evidence="3">
    <location>
        <begin position="2"/>
        <end position="58"/>
    </location>
</feature>
<dbReference type="EC" id="5.3.2.-" evidence="4"/>
<evidence type="ECO:0000313" key="5">
    <source>
        <dbReference type="Proteomes" id="UP000061135"/>
    </source>
</evidence>
<dbReference type="Proteomes" id="UP000061135">
    <property type="component" value="Chromosome"/>
</dbReference>
<dbReference type="NCBIfam" id="NF001966">
    <property type="entry name" value="PRK00745.1"/>
    <property type="match status" value="1"/>
</dbReference>
<dbReference type="GO" id="GO:0016853">
    <property type="term" value="F:isomerase activity"/>
    <property type="evidence" value="ECO:0007669"/>
    <property type="project" value="UniProtKB-KW"/>
</dbReference>
<dbReference type="STRING" id="1835254.CL55_00011720"/>
<reference evidence="4 5" key="1">
    <citation type="submission" date="2014-03" db="EMBL/GenBank/DDBJ databases">
        <title>Genome of Polynucleobacter strain MWH-MoK4.</title>
        <authorList>
            <person name="Hahn M.W."/>
        </authorList>
    </citation>
    <scope>NUCLEOTIDE SEQUENCE [LARGE SCALE GENOMIC DNA]</scope>
    <source>
        <strain evidence="4 5">MWH-MoK4</strain>
    </source>
</reference>
<evidence type="ECO:0000256" key="2">
    <source>
        <dbReference type="ARBA" id="ARBA00023235"/>
    </source>
</evidence>
<dbReference type="PANTHER" id="PTHR35530:SF2">
    <property type="entry name" value="BSL4019 PROTEIN"/>
    <property type="match status" value="1"/>
</dbReference>
<comment type="similarity">
    <text evidence="1">Belongs to the 4-oxalocrotonate tautomerase family.</text>
</comment>
<dbReference type="OrthoDB" id="8527422at2"/>